<keyword evidence="2" id="KW-1185">Reference proteome</keyword>
<accession>A0ACA9ATG7</accession>
<name>A0ACA9ATG7_9CAUD</name>
<evidence type="ECO:0000313" key="2">
    <source>
        <dbReference type="Proteomes" id="UP000545774"/>
    </source>
</evidence>
<organism evidence="1 2">
    <name type="scientific">Enterococcus phage vB_EhiS_268</name>
    <dbReference type="NCBI Taxonomy" id="2736817"/>
    <lineage>
        <taxon>Viruses</taxon>
        <taxon>Duplodnaviria</taxon>
        <taxon>Heunggongvirae</taxon>
        <taxon>Uroviricota</taxon>
        <taxon>Caudoviricetes</taxon>
        <taxon>Delfunavirus</taxon>
        <taxon>Delfunavirus v268</taxon>
    </lineage>
</organism>
<proteinExistence type="predicted"/>
<sequence>MKKLIATALITLTMVSTLAATTHVNEDEQLMQITTTQQGNRKIDTTKWVDGTSQTIIREGKSKIITMWNTSDGNYWHATTDLKTGAFDQDGEITMQMIFYMNQYEELINVKTI</sequence>
<dbReference type="EMBL" id="CAJDKB010000002">
    <property type="protein sequence ID" value="CAD0300169.1"/>
    <property type="molecule type" value="Genomic_DNA"/>
</dbReference>
<evidence type="ECO:0000313" key="1">
    <source>
        <dbReference type="EMBL" id="CAD0300169.1"/>
    </source>
</evidence>
<protein>
    <submittedName>
        <fullName evidence="1">Uncharacterized protein</fullName>
    </submittedName>
</protein>
<comment type="caution">
    <text evidence="1">The sequence shown here is derived from an EMBL/GenBank/DDBJ whole genome shotgun (WGS) entry which is preliminary data.</text>
</comment>
<dbReference type="Proteomes" id="UP000545774">
    <property type="component" value="Unassembled WGS sequence"/>
</dbReference>
<reference evidence="1" key="1">
    <citation type="submission" date="2020-07" db="EMBL/GenBank/DDBJ databases">
        <authorList>
            <person name="Ladero V."/>
        </authorList>
    </citation>
    <scope>NUCLEOTIDE SEQUENCE</scope>
</reference>